<reference evidence="3 4" key="1">
    <citation type="journal article" date="2023" name="BMC Biol.">
        <title>The compact genome of the sponge Oopsacas minuta (Hexactinellida) is lacking key metazoan core genes.</title>
        <authorList>
            <person name="Santini S."/>
            <person name="Schenkelaars Q."/>
            <person name="Jourda C."/>
            <person name="Duchesne M."/>
            <person name="Belahbib H."/>
            <person name="Rocher C."/>
            <person name="Selva M."/>
            <person name="Riesgo A."/>
            <person name="Vervoort M."/>
            <person name="Leys S.P."/>
            <person name="Kodjabachian L."/>
            <person name="Le Bivic A."/>
            <person name="Borchiellini C."/>
            <person name="Claverie J.M."/>
            <person name="Renard E."/>
        </authorList>
    </citation>
    <scope>NUCLEOTIDE SEQUENCE [LARGE SCALE GENOMIC DNA]</scope>
    <source>
        <strain evidence="3">SPO-2</strain>
    </source>
</reference>
<proteinExistence type="predicted"/>
<dbReference type="Pfam" id="PF00644">
    <property type="entry name" value="PARP"/>
    <property type="match status" value="1"/>
</dbReference>
<dbReference type="SUPFAM" id="SSF55874">
    <property type="entry name" value="ATPase domain of HSP90 chaperone/DNA topoisomerase II/histidine kinase"/>
    <property type="match status" value="4"/>
</dbReference>
<dbReference type="PROSITE" id="PS51059">
    <property type="entry name" value="PARP_CATALYTIC"/>
    <property type="match status" value="1"/>
</dbReference>
<dbReference type="InterPro" id="IPR052972">
    <property type="entry name" value="Sacsin_chaperone_reg"/>
</dbReference>
<dbReference type="Proteomes" id="UP001165289">
    <property type="component" value="Unassembled WGS sequence"/>
</dbReference>
<dbReference type="Pfam" id="PF25794">
    <property type="entry name" value="SACS"/>
    <property type="match status" value="4"/>
</dbReference>
<protein>
    <recommendedName>
        <fullName evidence="1">Poly [ADP-ribose] polymerase</fullName>
        <shortName evidence="1">PARP</shortName>
        <ecNumber evidence="1">2.4.2.-</ecNumber>
    </recommendedName>
</protein>
<dbReference type="InterPro" id="IPR012317">
    <property type="entry name" value="Poly(ADP-ribose)pol_cat_dom"/>
</dbReference>
<dbReference type="EC" id="2.4.2.-" evidence="1"/>
<dbReference type="PANTHER" id="PTHR15600">
    <property type="entry name" value="SACSIN"/>
    <property type="match status" value="1"/>
</dbReference>
<dbReference type="SUPFAM" id="SSF81593">
    <property type="entry name" value="Nucleotidyltransferase substrate binding subunit/domain"/>
    <property type="match status" value="1"/>
</dbReference>
<keyword evidence="1" id="KW-0520">NAD</keyword>
<accession>A0AAV7JE64</accession>
<gene>
    <name evidence="3" type="ORF">LOD99_12820</name>
</gene>
<comment type="caution">
    <text evidence="3">The sequence shown here is derived from an EMBL/GenBank/DDBJ whole genome shotgun (WGS) entry which is preliminary data.</text>
</comment>
<dbReference type="GO" id="GO:0003950">
    <property type="term" value="F:NAD+ poly-ADP-ribosyltransferase activity"/>
    <property type="evidence" value="ECO:0007669"/>
    <property type="project" value="UniProtKB-UniRule"/>
</dbReference>
<dbReference type="Gene3D" id="3.30.565.10">
    <property type="entry name" value="Histidine kinase-like ATPase, C-terminal domain"/>
    <property type="match status" value="1"/>
</dbReference>
<dbReference type="EMBL" id="JAKMXF010000354">
    <property type="protein sequence ID" value="KAI6646699.1"/>
    <property type="molecule type" value="Genomic_DNA"/>
</dbReference>
<dbReference type="InterPro" id="IPR058210">
    <property type="entry name" value="SACS/Nov_dom"/>
</dbReference>
<feature type="domain" description="PARP catalytic" evidence="2">
    <location>
        <begin position="5180"/>
        <end position="5363"/>
    </location>
</feature>
<keyword evidence="1" id="KW-0808">Transferase</keyword>
<name>A0AAV7JE64_9METZ</name>
<dbReference type="InterPro" id="IPR036890">
    <property type="entry name" value="HATPase_C_sf"/>
</dbReference>
<keyword evidence="1" id="KW-0328">Glycosyltransferase</keyword>
<evidence type="ECO:0000256" key="1">
    <source>
        <dbReference type="RuleBase" id="RU362114"/>
    </source>
</evidence>
<dbReference type="PANTHER" id="PTHR15600:SF42">
    <property type="entry name" value="SACSIN"/>
    <property type="match status" value="1"/>
</dbReference>
<sequence length="5363" mass="617279">MATDGEKYGHKQMTVIEQIQGILEKYPFGNQILKEVIQNADDANAERVEFMLDLDSHSKELSGLVDPSLAKYQGPALYSWNSATFCEKDWKGIEETGRSCKKEDYLKVGRFGLGFISMYHITDCPWILSDDTIIYLDPQNISQPGHRYLLVNFFNKNSKYYSHHSCFKEHYFGYDGESEYNGTLFRFPLRTGEYTSSISDEKHSIDEIKSALFTPLIQEGEHLLPFLKYINSIRIWEKVNNKISLIHSVGVADKFKRSLNSHRNEITIFADSKQYHTKSCIFIAVYPIDTNGKESIWLVMNMLGFGLTTQDNSFYKFYCMNTLKYIPWFGIALPTGATNSIGQEHTWVFDWDGNNFDSILEFINSNVSLSLHTEISLDTDNGKYYCFLPIPKQSLFPFHIHGYFALDDNRRSLKWPSAYDCSPDSEWNMYQTQRLGTVLYATFLYLSMQSLSHQEPANFHYKLIADYNLHETENSMFSILQREGLKLLLDQNLVYSQSHKWIPLRDALYAPSIVPELTEKVWAPVIEKSCIDLLLLLSEPIVELPQNITLIISKYEFLKQAVETHIISPARMREILKYNSASEPFLADRRNAIHLLEVVLWDLDPTSEDFNIAEELEGLPLILTADSSITPRTFSKSAETFYISQITAKYTLIFPGLEYLFIDPSLPDNIHDKLLQISQLGNINITDITNIQPNIFVKLLSLFLNTTFHTITQPLSWTPACNNQPNANWVKSLWEFISTDSALISAIEDFPIFPKGLLNQQTIQLLPVRSQQPYVEFDATREITDMESILAEAGCQLCHRHFFIQCFEQFVMRPVPHCLINVLRNEDILTPFSELISESTSSLRIHLIEQFNSISIESEEEKNIVKRLPIFLNFKGHWNALNSIIGQRTSVLAPRGIPDDIDYPAHILTPFDSLLVVLYEKLNINFCNEKEFIRVDLIPFIISKELHEYPETMKLLSLWVLDRLSSLQLTLGDDLVEFMRETKWLLDSSTSYDKVGQVKLYKPSGMLNPTDPLLKQLIVRSNEGFFPNEIYDDHVEKMKKYFDFKSHNNLNSRLRKEVCKAVIKNLKSKCNHEEWTIMFNALLKLIFFYFEDLELKDQESLWKEFNKEFVHPQQDISAYLPLNIPTTSTDKLFSPSEVICCTGEQITLVAYVKKFIVFPETSSPENHETYKNILNCMGFETDIPYDSVVDQLNYIIDCSGHQTCDYHKFHKIMFTTYQFLNSNTTSPCLTKLKSNFIFMEEKGEFIKISEVVETTKFNMRPYIYSYANLEYKCLELFKSMEMSPYPTAEQYCYVLEAIYTESKGKAISAHNVDIVINILEALSHMDYEDCNIYILGYDDIMYPISEEKLVFSNEVWLDRKAVCSEFPFLFTHERILRQTAIKLKIKSFYQQFVSNELYTTLNQDEQVIHEIKHILESYTDELGLIREMLQNSDDSGASQLKILFDFRTYTSWNNPDNASLLSANMHHWQGPAIWFYNDKVMQESDCDNILCLNGEGKANDVTKIGRDGKGFCSAFYLTDLPSFVSGNMVYILDPHMEYIEQNYGQSNACKIDFCENKYVRFYEDQFQPFQDLFNCRILENKFYDSTLFRIPLRSENIKSQLSVKSYDRAKMEKLQKLVIKYVEGLLLFTENINLIEIHEIRDNAFINASEHIKPIYWIRKDSDKTQSFLVMNSLDLENCVQGNPIELTDYTYECSITSSITQSPKRWFICYTSGSNDELTDVIRDMRNENCRIHAPFTSVAFDLDRLADHNTDCNSNVYSLYPLSDHLQLPYNCNGMFELEGNKMRLIFDNTDHLRISWNTNIIRHNLTNTVIRLYKSLADITSKNGDTDIYSQFLYNIFSKEMCNTTIWGNFCRELTHKLMDSPLKLFTVTSSHGCSFNCFNEVVVLNGEDIKARVTDAYFNKDFLDSINSVLINIKSFKLATIPSDLRESSGLLKQLLQSADKDRIIDMERLVKIFFESLPDIPEDLMMSILPGMIASHTSTPGLSELVSTTPCILCGDTNQLRKISHVIDPNNSILSDMYYPEENRIPSKNSPLFATESGCYKILKQYFGLNSSRLTLSCLIDRVDKADSEDDVNLAEKILMYLNLDIFNNSESEQISAQLLSHRFLPTLNNYPLSATQLSLTSPNQVVVYPLRHFLGLQRCVLSQRTSQLGNILKLLKIEPLIASDIETSLLLEEIANCEKDYHNLSNYPEMLLDKMKELYEEISKRSAKDRSLTPENFHNNCIYIPEIGFVTPSKVIFGHERSFSPYIHSIKHVYRISDGKLKEFFLSIGVEQTLTLNQCLEILGDLKTGEKLSTMDQDLALNLIHELSNKLYEEIEKSNSKSRVLLLGEDGCIHESSESIFFDLKWKEKGGYRGDIKISNKSYYFVHTQISSTNAHKLGAISLSSSITTVANKKLKFVYNVKGQQEKLTNRLRDIVNRYEATVEVFKELLQNADDANAETVKFLFDYTSSYKCRSLIQPEMEKFQGPSLYVYNNKAFLDKDFENIMAIGGETKKTDSTKIGRFGLGFNTVYHLTDVPSFVSRNYIHMLDPHHFCGERGLKIDFTENQAILQEFYFDQFSVFNNIFGCDVFSEEPYDGTLFRFPFRNSDVKSEIKQSGMFDTDKDIWKLQQSFTEILEQVLYFLQYIQNIEIYERREQNGEIKLISKVNKNFKTRPYPTSFLTHHEGHFEELADCEEKKEHVTAIEIIEICNETGNKPSNKEYILSYASGTGECIEVINKFQELKQACVRPVAAVGIPRQLIHQKSKNSQEEYKLFCFLPLPKISPYSMHINGYFHLSAYRNELHITDENAHLTQWNYSLVNDAIPNALISLLLYIREELLPHSSSESLTDMQLEKYFSYFPLSTIKEKPWESYPCKTINKIIDSNARLFPCGLHEEKWLTYTEVSFLSSNLPTAECTIFLKKLSVEKGVYFFDLPSSLTTKQFFSDLFKNSKSNYNLKRLCEELIFPNIEEIKNRNLEDLYLVVSNLLQIYSTGTNYLNDGQSPLSKLAFIPCGDVDPVLRTLPTVVHPKSEFSEIFYPDDKRLPHKDFHKLFASTYNYTIGKLGVIKDELEDKDLIDRCEIAQTVNAEDPKVGHKHSMVLLKYINRRKTVPCLTEIAFIPVWVDPLYTHLNCRDIEYLVPPNKCYSYSSRYLLTHKYFAVDKAVSELGKTLKLLKIQTEVKEPEMLIELLEVLCNKEDVVKEFEDENSFNDRIKQVYNWFAEFCFPAHTKKTESTSNKNAPLDYPIGNMQDDIKERLKNEPWIWHPFYKRFYLISQVKGAEYLSYESDFLISFPYPDLLPKAPKENNISYFFKFMGLKPELGHLEAIEILSKMKRKYNDERLKECDVKLAKRLITEEIGKYYSVNNKETPPIGILLLSETECLHPASKLYRNDIAWMEDSFSDTDKESIVNKFIPAFIAHLLGAKSKRSTYFEDESCEGVQMEDFGQNEAISDRIENIKTQLNCDVTILNELLQNAEDAEATEIAFILDNQSYPSEHLCFAADTHQKWKTLQSTPSLLVYNDKGFTERDFIGIQKVGIGGKKSRQTIGRFGIGFNAVYHLTRSPCLLTSPPSGNTTTFCIFDPYREYLNISKKSELPGKKIIIRNDKKCVFKDQLKPYELSPITDNPDYPDVLANLKSENSYSLFRFPLNAKGKTNITIKTEQLLDKLLEHSKRLLLFLKHIKRIDILCIDKHGEVYSKGTMISDTSTHPTIPPTVPEFYPGQYLKKINVTCKNITTRCSISRRMKKNDTEWLCYSHEQSIEHYPGHEKFEDKIETEKLHQIFGNIAVDITNIGKRGLTRSYLFCYLPISISFVFPVHINAPLIVEQDRRQLKFSEMGQECSEEKWEYTWHKSVIHNVLVPLYAKLIIDLSDINNIPTGIQVKPSAYYEWYYSVFPDISIQNNNSSFLELISKELYKLLHRTEQLVLVSSDLKKFSFTGVNQGIFRKTVDEQFRDLYSILNKVKYPITDAPPEVLDKLISLKLDHQVIDPFHVVNFLINNKGLLAIESQFPCQMKDSVLTKEDVFLLLGYVLKASTDELKELSEIPLKIDSRENICSFSTCTEDKFLSFRPIYASLLPHCSANFINQEYSTGVIQTLSNCNFIRDLSPEFLSQKFIISEYLSPSHYQLFWKFALEECKSIDIVIQLFGNHELVQVCHKGESPNDKSLHYYPINQLSYIVSNDLEESSPILYGAFKIIDCPFIDLEGFKEGGIVNDRKVISFLNKKAISKTDAINPEILMGCLSNGHLLKGELGSEEAKILRTFLSGMEVILTHNSAKILANLRIFVTISKTLKSISELKVCFVNENNFYIGELLRKELESQNIGIFSADTEDKNPITLIKSVADNLSELILIEKFVSKYIIPRLVELDVKEQKKYLRSISKLDESIQGKLFSQLRTIPFIQKHNSKHRVTADQLYSRSVPLFKLCLADKQLPNDWDKIDPLILSSLNNLGLNTKVNLQILRDCASIIADCKITEKIDKFISILVNFLKDVTRLTQDDTKLLHAISSINFIPIMKIDKIEGKDITYEKTMGNFHSALPYKNLNYCGTMCYILPEAISNISTQIMMYLNIKQNPPCKIVVQHLGCLSEYCQKLSPEDNSNHEHLFHKTYSYLQQQFDLNGQSLRFKCIIVNGILFDVENLVFKIKEEIYPYLFKVPSSLSSYHNFLQKIGVQQVATYTHYTSVLKCIALQCGPTFKLKNWEMEKSAKTAFSTLVNILRQLPSDKKIDLNPADTHVLTDNNLIKPCNIVYYADNTSLLAKVKKHPKIDIHILATLQPDENGSGIPPVQLQIQNLSQILIPSLSKTIADYQLPNHPLSKQYASILKSELFHRALMRLYYHDTNKNIVHLKSKDGKLYYSKYAEDYPVAEGYVSVLDRIKNLTVISVKQIDIDLKDQRNNEVVCIQDIMCCFIDTNSSILYVKAATSGLRLPTMVAQELNSFLSNIFTKTRTQLMNCFITNLTAISSDFDEQDVKNCPFLDDIKLPQSVVAPTPPTLPTLPTSPPKGPVTLTNLTNHRTYAIARRATCPRPGVDASRPDQSAAKLWIRTAQCDWRAANKLSRKSDDESTLFPPQSCFLCFEATMKALIAFLHLCGEEVKIHTTPAVANKLSELIIPLMNYDEQTRLPCMTSGMGFNTPRECYTLDMARGAIKSVRQILNKLKEATKEQEPNLESLMLEEGEGGYIETTCLSLNEMFFFPMDCELGRTKLEIDSEEFFTIARSFFATLPSMKIISIEKIMNKQCWDNFKKNVEIQVSKFGESCLMIKPLFHGTRNTPPYQIFEHPVGFCTDFSDAGMWGKGLYFAVNSSYSHSYAHKLGNGEFCMFLAQVFVGYPEARKSDASITSPKAGFHSVQGVTRGSQIHILYENGLAYPSYLITYSQ</sequence>
<dbReference type="GO" id="GO:0030544">
    <property type="term" value="F:Hsp70 protein binding"/>
    <property type="evidence" value="ECO:0007669"/>
    <property type="project" value="TreeGrafter"/>
</dbReference>
<keyword evidence="4" id="KW-1185">Reference proteome</keyword>
<dbReference type="Gene3D" id="3.90.228.10">
    <property type="match status" value="1"/>
</dbReference>
<evidence type="ECO:0000313" key="3">
    <source>
        <dbReference type="EMBL" id="KAI6646699.1"/>
    </source>
</evidence>
<evidence type="ECO:0000313" key="4">
    <source>
        <dbReference type="Proteomes" id="UP001165289"/>
    </source>
</evidence>
<organism evidence="3 4">
    <name type="scientific">Oopsacas minuta</name>
    <dbReference type="NCBI Taxonomy" id="111878"/>
    <lineage>
        <taxon>Eukaryota</taxon>
        <taxon>Metazoa</taxon>
        <taxon>Porifera</taxon>
        <taxon>Hexactinellida</taxon>
        <taxon>Hexasterophora</taxon>
        <taxon>Lyssacinosida</taxon>
        <taxon>Leucopsacidae</taxon>
        <taxon>Oopsacas</taxon>
    </lineage>
</organism>
<dbReference type="NCBIfam" id="NF047352">
    <property type="entry name" value="P_loop_sacsin"/>
    <property type="match status" value="3"/>
</dbReference>
<dbReference type="Gene3D" id="1.20.120.330">
    <property type="entry name" value="Nucleotidyltransferases domain 2"/>
    <property type="match status" value="1"/>
</dbReference>
<evidence type="ECO:0000259" key="2">
    <source>
        <dbReference type="PROSITE" id="PS51059"/>
    </source>
</evidence>
<dbReference type="SUPFAM" id="SSF56399">
    <property type="entry name" value="ADP-ribosylation"/>
    <property type="match status" value="1"/>
</dbReference>